<dbReference type="EMBL" id="CP162551">
    <property type="protein sequence ID" value="XDI36860.1"/>
    <property type="molecule type" value="Genomic_DNA"/>
</dbReference>
<sequence>MIDLTFEKYTEAKFTDLKLVETYELQLWMHHVVAFEGDNIPSDLVDPEALLITNPEGEVLQVILREEGCDSPLFQFTENEKEQLIEWFTESVKKAR</sequence>
<gene>
    <name evidence="1" type="ORF">AB3N04_19640</name>
</gene>
<reference evidence="1" key="1">
    <citation type="submission" date="2024-07" db="EMBL/GenBank/DDBJ databases">
        <title>Identification and characteristics of an arsenic-resistant bacterial isolate, which belongs to a novel species.</title>
        <authorList>
            <person name="Juszczyk A."/>
            <person name="Kowalczyk A."/>
            <person name="Was K."/>
            <person name="Kosowicz W."/>
            <person name="Budzyn A."/>
            <person name="Latowski D."/>
        </authorList>
    </citation>
    <scope>NUCLEOTIDE SEQUENCE</scope>
    <source>
        <strain evidence="1">As8PL</strain>
    </source>
</reference>
<protein>
    <submittedName>
        <fullName evidence="1">Uncharacterized protein</fullName>
    </submittedName>
</protein>
<proteinExistence type="predicted"/>
<name>A0AB39BTV2_9BACI</name>
<dbReference type="RefSeq" id="WP_368504239.1">
    <property type="nucleotide sequence ID" value="NZ_CP162551.1"/>
</dbReference>
<evidence type="ECO:0000313" key="1">
    <source>
        <dbReference type="EMBL" id="XDI36860.1"/>
    </source>
</evidence>
<organism evidence="1">
    <name type="scientific">Alkalihalophilus sp. As8PL</name>
    <dbReference type="NCBI Taxonomy" id="3237103"/>
    <lineage>
        <taxon>Bacteria</taxon>
        <taxon>Bacillati</taxon>
        <taxon>Bacillota</taxon>
        <taxon>Bacilli</taxon>
        <taxon>Bacillales</taxon>
        <taxon>Bacillaceae</taxon>
        <taxon>Alkalihalophilus</taxon>
    </lineage>
</organism>
<accession>A0AB39BTV2</accession>
<dbReference type="AlphaFoldDB" id="A0AB39BTV2"/>